<proteinExistence type="predicted"/>
<keyword evidence="4" id="KW-1185">Reference proteome</keyword>
<reference evidence="3 4" key="1">
    <citation type="journal article" date="2023" name="Hortic Res">
        <title>Pangenome of water caltrop reveals structural variations and asymmetric subgenome divergence after allopolyploidization.</title>
        <authorList>
            <person name="Zhang X."/>
            <person name="Chen Y."/>
            <person name="Wang L."/>
            <person name="Yuan Y."/>
            <person name="Fang M."/>
            <person name="Shi L."/>
            <person name="Lu R."/>
            <person name="Comes H.P."/>
            <person name="Ma Y."/>
            <person name="Chen Y."/>
            <person name="Huang G."/>
            <person name="Zhou Y."/>
            <person name="Zheng Z."/>
            <person name="Qiu Y."/>
        </authorList>
    </citation>
    <scope>NUCLEOTIDE SEQUENCE [LARGE SCALE GENOMIC DNA]</scope>
    <source>
        <strain evidence="3">F231</strain>
    </source>
</reference>
<evidence type="ECO:0000256" key="2">
    <source>
        <dbReference type="SAM" id="MobiDB-lite"/>
    </source>
</evidence>
<accession>A0AAN7R9B9</accession>
<evidence type="ECO:0008006" key="5">
    <source>
        <dbReference type="Google" id="ProtNLM"/>
    </source>
</evidence>
<feature type="compositionally biased region" description="Polar residues" evidence="2">
    <location>
        <begin position="38"/>
        <end position="47"/>
    </location>
</feature>
<keyword evidence="1" id="KW-0175">Coiled coil</keyword>
<feature type="region of interest" description="Disordered" evidence="2">
    <location>
        <begin position="29"/>
        <end position="68"/>
    </location>
</feature>
<evidence type="ECO:0000256" key="1">
    <source>
        <dbReference type="SAM" id="Coils"/>
    </source>
</evidence>
<name>A0AAN7R9B9_TRANT</name>
<protein>
    <recommendedName>
        <fullName evidence="5">WEB family protein</fullName>
    </recommendedName>
</protein>
<evidence type="ECO:0000313" key="4">
    <source>
        <dbReference type="Proteomes" id="UP001346149"/>
    </source>
</evidence>
<dbReference type="AlphaFoldDB" id="A0AAN7R9B9"/>
<evidence type="ECO:0000313" key="3">
    <source>
        <dbReference type="EMBL" id="KAK4790638.1"/>
    </source>
</evidence>
<comment type="caution">
    <text evidence="3">The sequence shown here is derived from an EMBL/GenBank/DDBJ whole genome shotgun (WGS) entry which is preliminary data.</text>
</comment>
<organism evidence="3 4">
    <name type="scientific">Trapa natans</name>
    <name type="common">Water chestnut</name>
    <dbReference type="NCBI Taxonomy" id="22666"/>
    <lineage>
        <taxon>Eukaryota</taxon>
        <taxon>Viridiplantae</taxon>
        <taxon>Streptophyta</taxon>
        <taxon>Embryophyta</taxon>
        <taxon>Tracheophyta</taxon>
        <taxon>Spermatophyta</taxon>
        <taxon>Magnoliopsida</taxon>
        <taxon>eudicotyledons</taxon>
        <taxon>Gunneridae</taxon>
        <taxon>Pentapetalae</taxon>
        <taxon>rosids</taxon>
        <taxon>malvids</taxon>
        <taxon>Myrtales</taxon>
        <taxon>Lythraceae</taxon>
        <taxon>Trapa</taxon>
    </lineage>
</organism>
<dbReference type="EMBL" id="JAXQNO010000010">
    <property type="protein sequence ID" value="KAK4790638.1"/>
    <property type="molecule type" value="Genomic_DNA"/>
</dbReference>
<sequence length="220" mass="24512">MDKSVDTSRPFRSVKEAVAIFGERLLSGELSMPLPPQTKLSQSSIATSKTEQGEIEEEEGGKGLSSGLKKLEVEIEETKKELRILKERESETEIALAVLNAELHKNMSRLAKAEAVAARSPLPVGARREDRDGIIDTNGIDYLPTMAQILSMADDHRKSKKKKKKKKKNLQQGYYGGIAGAQKKEKPIIPLVGDLFSRRKKAYDDSTFQNTPYSSSRFFL</sequence>
<dbReference type="Proteomes" id="UP001346149">
    <property type="component" value="Unassembled WGS sequence"/>
</dbReference>
<gene>
    <name evidence="3" type="ORF">SAY86_017942</name>
</gene>
<feature type="coiled-coil region" evidence="1">
    <location>
        <begin position="68"/>
        <end position="95"/>
    </location>
</feature>